<dbReference type="Proteomes" id="UP000186795">
    <property type="component" value="Unassembled WGS sequence"/>
</dbReference>
<proteinExistence type="predicted"/>
<dbReference type="EMBL" id="FTOD01000001">
    <property type="protein sequence ID" value="SIS37731.1"/>
    <property type="molecule type" value="Genomic_DNA"/>
</dbReference>
<dbReference type="AlphaFoldDB" id="A0A1N7IL68"/>
<evidence type="ECO:0000313" key="2">
    <source>
        <dbReference type="Proteomes" id="UP000186795"/>
    </source>
</evidence>
<gene>
    <name evidence="1" type="ORF">SAMN05421790_10147</name>
</gene>
<organism evidence="1 2">
    <name type="scientific">Kroppenstedtia eburnea</name>
    <dbReference type="NCBI Taxonomy" id="714067"/>
    <lineage>
        <taxon>Bacteria</taxon>
        <taxon>Bacillati</taxon>
        <taxon>Bacillota</taxon>
        <taxon>Bacilli</taxon>
        <taxon>Bacillales</taxon>
        <taxon>Thermoactinomycetaceae</taxon>
        <taxon>Kroppenstedtia</taxon>
    </lineage>
</organism>
<evidence type="ECO:0000313" key="1">
    <source>
        <dbReference type="EMBL" id="SIS37731.1"/>
    </source>
</evidence>
<keyword evidence="2" id="KW-1185">Reference proteome</keyword>
<accession>A0A1N7IL68</accession>
<sequence length="48" mass="5612">MYKWIQVHRPVLTGEKNKMLIQFRRLISPGKRGIGPVPVPLFAWAFFS</sequence>
<dbReference type="RefSeq" id="WP_159439642.1">
    <property type="nucleotide sequence ID" value="NZ_CP048103.1"/>
</dbReference>
<protein>
    <submittedName>
        <fullName evidence="1">Uncharacterized protein</fullName>
    </submittedName>
</protein>
<name>A0A1N7IL68_9BACL</name>
<reference evidence="2" key="1">
    <citation type="submission" date="2017-01" db="EMBL/GenBank/DDBJ databases">
        <authorList>
            <person name="Varghese N."/>
            <person name="Submissions S."/>
        </authorList>
    </citation>
    <scope>NUCLEOTIDE SEQUENCE [LARGE SCALE GENOMIC DNA]</scope>
    <source>
        <strain evidence="2">DSM 45196</strain>
    </source>
</reference>